<keyword evidence="3" id="KW-1185">Reference proteome</keyword>
<dbReference type="NCBIfam" id="TIGR01908">
    <property type="entry name" value="cas_CXXC_CXXC"/>
    <property type="match status" value="1"/>
</dbReference>
<evidence type="ECO:0000313" key="2">
    <source>
        <dbReference type="EMBL" id="MSU00448.1"/>
    </source>
</evidence>
<reference evidence="2 3" key="1">
    <citation type="submission" date="2019-09" db="EMBL/GenBank/DDBJ databases">
        <title>In-depth cultivation of the pig gut microbiome towards novel bacterial diversity and tailored functional studies.</title>
        <authorList>
            <person name="Wylensek D."/>
            <person name="Hitch T.C.A."/>
            <person name="Clavel T."/>
        </authorList>
    </citation>
    <scope>NUCLEOTIDE SEQUENCE [LARGE SCALE GENOMIC DNA]</scope>
    <source>
        <strain evidence="2 3">WCA3-693-APC-4?</strain>
    </source>
</reference>
<name>A0A6N7XVW5_9FIRM</name>
<dbReference type="CDD" id="cd09754">
    <property type="entry name" value="Cas8a1_I-A"/>
    <property type="match status" value="1"/>
</dbReference>
<comment type="caution">
    <text evidence="2">The sequence shown here is derived from an EMBL/GenBank/DDBJ whole genome shotgun (WGS) entry which is preliminary data.</text>
</comment>
<feature type="domain" description="CRISPR-associated protein CXXC-CXXC" evidence="1">
    <location>
        <begin position="224"/>
        <end position="286"/>
    </location>
</feature>
<dbReference type="EMBL" id="VUNQ01000004">
    <property type="protein sequence ID" value="MSU00448.1"/>
    <property type="molecule type" value="Genomic_DNA"/>
</dbReference>
<dbReference type="InterPro" id="IPR010180">
    <property type="entry name" value="CRISPR-assoc_prot_CXXC-CXXC"/>
</dbReference>
<evidence type="ECO:0000313" key="3">
    <source>
        <dbReference type="Proteomes" id="UP000469523"/>
    </source>
</evidence>
<organism evidence="2 3">
    <name type="scientific">Tissierella pigra</name>
    <dbReference type="NCBI Taxonomy" id="2607614"/>
    <lineage>
        <taxon>Bacteria</taxon>
        <taxon>Bacillati</taxon>
        <taxon>Bacillota</taxon>
        <taxon>Tissierellia</taxon>
        <taxon>Tissierellales</taxon>
        <taxon>Tissierellaceae</taxon>
        <taxon>Tissierella</taxon>
    </lineage>
</organism>
<dbReference type="RefSeq" id="WP_326828287.1">
    <property type="nucleotide sequence ID" value="NZ_VUNQ01000004.1"/>
</dbReference>
<sequence>MEEKLVLQMEDWLYNSGLVGLYNILDYAKDKVTIKGNSIEFDYDYLIDFERKYFEYFIDKYEEILSINKIISFEKFILYHEENKFEEFNEKNLETLNDYIVDVIKKYLKSNSYKSAYELISSDFNILDLEKKSKKINLKKKQDINEVMLEIKDTFSLLKEIIEYMKLGESKKYIGAKNVMYTVIKNGWNGVCLLNPQTKEKDMYIDYKNYFIQPISEYLEIDKSKFKYNCFSCNREMKDLGNDLSFLTATGFDVSRKSSHVWNFQNDIAVCPICKLVYSCVPAGVTYLYNKGIYINDNSSMKNAIKVNEKVYREIYIEHTEDRKITYKALVESISEEYNDKIKYELADIQLIRYEDEKYKFNILSKKSLQVIKASRGDLDKLINCGFKEINTYFNVYELVIDRLLNSQNMFTLVQKLLYYKLSQPKESYYHKSHIIKILKINMRFLKEVGYMKGIYKDIVKEGNNAGEKLREKYRNKGAKDKLSGVSYRLLNSLKTNNVDSFMDTLLNCYLYVKSSVPEVFLDALKDEEKFKTIGYAFVSGIIEDENGGKEDEK</sequence>
<dbReference type="InterPro" id="IPR019121">
    <property type="entry name" value="CRISPR-assoc_CXXC-CXXC_dom"/>
</dbReference>
<protein>
    <submittedName>
        <fullName evidence="2">Type I-B CRISPR-associated protein Cas8b1/Cst1</fullName>
    </submittedName>
</protein>
<dbReference type="Pfam" id="PF09706">
    <property type="entry name" value="Cas_CXXC_CXXC"/>
    <property type="match status" value="1"/>
</dbReference>
<dbReference type="Proteomes" id="UP000469523">
    <property type="component" value="Unassembled WGS sequence"/>
</dbReference>
<evidence type="ECO:0000259" key="1">
    <source>
        <dbReference type="Pfam" id="PF09706"/>
    </source>
</evidence>
<gene>
    <name evidence="2" type="primary">cas8a1</name>
    <name evidence="2" type="ORF">FYJ83_03080</name>
</gene>
<dbReference type="AlphaFoldDB" id="A0A6N7XVW5"/>
<accession>A0A6N7XVW5</accession>
<proteinExistence type="predicted"/>